<evidence type="ECO:0000256" key="1">
    <source>
        <dbReference type="SAM" id="SignalP"/>
    </source>
</evidence>
<dbReference type="EMBL" id="KN839868">
    <property type="protein sequence ID" value="KIJ60822.1"/>
    <property type="molecule type" value="Genomic_DNA"/>
</dbReference>
<feature type="chain" id="PRO_5002205248" evidence="1">
    <location>
        <begin position="22"/>
        <end position="111"/>
    </location>
</feature>
<feature type="signal peptide" evidence="1">
    <location>
        <begin position="1"/>
        <end position="21"/>
    </location>
</feature>
<keyword evidence="1" id="KW-0732">Signal</keyword>
<dbReference type="AlphaFoldDB" id="A0A0C9WBG7"/>
<protein>
    <submittedName>
        <fullName evidence="2">Unplaced genomic scaffold scaffold_34, whole genome shotgun sequence</fullName>
    </submittedName>
</protein>
<organism evidence="2 3">
    <name type="scientific">Hydnomerulius pinastri MD-312</name>
    <dbReference type="NCBI Taxonomy" id="994086"/>
    <lineage>
        <taxon>Eukaryota</taxon>
        <taxon>Fungi</taxon>
        <taxon>Dikarya</taxon>
        <taxon>Basidiomycota</taxon>
        <taxon>Agaricomycotina</taxon>
        <taxon>Agaricomycetes</taxon>
        <taxon>Agaricomycetidae</taxon>
        <taxon>Boletales</taxon>
        <taxon>Boletales incertae sedis</taxon>
        <taxon>Leucogyrophana</taxon>
    </lineage>
</organism>
<dbReference type="OrthoDB" id="3046524at2759"/>
<reference evidence="2 3" key="1">
    <citation type="submission" date="2014-04" db="EMBL/GenBank/DDBJ databases">
        <title>Evolutionary Origins and Diversification of the Mycorrhizal Mutualists.</title>
        <authorList>
            <consortium name="DOE Joint Genome Institute"/>
            <consortium name="Mycorrhizal Genomics Consortium"/>
            <person name="Kohler A."/>
            <person name="Kuo A."/>
            <person name="Nagy L.G."/>
            <person name="Floudas D."/>
            <person name="Copeland A."/>
            <person name="Barry K.W."/>
            <person name="Cichocki N."/>
            <person name="Veneault-Fourrey C."/>
            <person name="LaButti K."/>
            <person name="Lindquist E.A."/>
            <person name="Lipzen A."/>
            <person name="Lundell T."/>
            <person name="Morin E."/>
            <person name="Murat C."/>
            <person name="Riley R."/>
            <person name="Ohm R."/>
            <person name="Sun H."/>
            <person name="Tunlid A."/>
            <person name="Henrissat B."/>
            <person name="Grigoriev I.V."/>
            <person name="Hibbett D.S."/>
            <person name="Martin F."/>
        </authorList>
    </citation>
    <scope>NUCLEOTIDE SEQUENCE [LARGE SCALE GENOMIC DNA]</scope>
    <source>
        <strain evidence="2 3">MD-312</strain>
    </source>
</reference>
<name>A0A0C9WBG7_9AGAM</name>
<sequence>VLGFLNFKLALLRLQVQVVVAKNLEDAFHHAMMFFEGGREDHNVFSEDVIHHRLERCWGVGKAEEHDRRFEEPAVSPEGGLPFVSFFDTDIVVSPAYVKLGEDFGVFEFVH</sequence>
<evidence type="ECO:0000313" key="3">
    <source>
        <dbReference type="Proteomes" id="UP000053820"/>
    </source>
</evidence>
<keyword evidence="3" id="KW-1185">Reference proteome</keyword>
<proteinExistence type="predicted"/>
<gene>
    <name evidence="2" type="ORF">HYDPIDRAFT_97867</name>
</gene>
<dbReference type="Proteomes" id="UP000053820">
    <property type="component" value="Unassembled WGS sequence"/>
</dbReference>
<accession>A0A0C9WBG7</accession>
<evidence type="ECO:0000313" key="2">
    <source>
        <dbReference type="EMBL" id="KIJ60822.1"/>
    </source>
</evidence>
<feature type="non-terminal residue" evidence="2">
    <location>
        <position position="1"/>
    </location>
</feature>
<dbReference type="HOGENOM" id="CLU_143913_1_0_1"/>